<evidence type="ECO:0000313" key="2">
    <source>
        <dbReference type="EMBL" id="KXB01175.1"/>
    </source>
</evidence>
<keyword evidence="1" id="KW-0175">Coiled coil</keyword>
<comment type="caution">
    <text evidence="2">The sequence shown here is derived from an EMBL/GenBank/DDBJ whole genome shotgun (WGS) entry which is preliminary data.</text>
</comment>
<feature type="coiled-coil region" evidence="1">
    <location>
        <begin position="4"/>
        <end position="49"/>
    </location>
</feature>
<dbReference type="Proteomes" id="UP000070400">
    <property type="component" value="Unassembled WGS sequence"/>
</dbReference>
<organism evidence="2 3">
    <name type="scientific">candidate division MSBL1 archaeon SCGC-AAA261D19</name>
    <dbReference type="NCBI Taxonomy" id="1698273"/>
    <lineage>
        <taxon>Archaea</taxon>
        <taxon>Methanobacteriati</taxon>
        <taxon>Methanobacteriota</taxon>
        <taxon>candidate division MSBL1</taxon>
    </lineage>
</organism>
<dbReference type="EMBL" id="LHXX01000062">
    <property type="protein sequence ID" value="KXB01175.1"/>
    <property type="molecule type" value="Genomic_DNA"/>
</dbReference>
<gene>
    <name evidence="2" type="ORF">AKJ43_03615</name>
</gene>
<sequence length="61" mass="7679">ELRKRELRNRIENLKQEQWRENVRAWRDSQDLLREARGLNRALNDLRLRLEGLKDYFRSER</sequence>
<evidence type="ECO:0000313" key="3">
    <source>
        <dbReference type="Proteomes" id="UP000070400"/>
    </source>
</evidence>
<accession>A0A133V408</accession>
<reference evidence="2 3" key="1">
    <citation type="journal article" date="2016" name="Sci. Rep.">
        <title>Metabolic traits of an uncultured archaeal lineage -MSBL1- from brine pools of the Red Sea.</title>
        <authorList>
            <person name="Mwirichia R."/>
            <person name="Alam I."/>
            <person name="Rashid M."/>
            <person name="Vinu M."/>
            <person name="Ba-Alawi W."/>
            <person name="Anthony Kamau A."/>
            <person name="Kamanda Ngugi D."/>
            <person name="Goker M."/>
            <person name="Klenk H.P."/>
            <person name="Bajic V."/>
            <person name="Stingl U."/>
        </authorList>
    </citation>
    <scope>NUCLEOTIDE SEQUENCE [LARGE SCALE GENOMIC DNA]</scope>
    <source>
        <strain evidence="2">SCGC-AAA261D19</strain>
    </source>
</reference>
<dbReference type="AlphaFoldDB" id="A0A133V408"/>
<proteinExistence type="predicted"/>
<name>A0A133V408_9EURY</name>
<evidence type="ECO:0000256" key="1">
    <source>
        <dbReference type="SAM" id="Coils"/>
    </source>
</evidence>
<keyword evidence="3" id="KW-1185">Reference proteome</keyword>
<protein>
    <submittedName>
        <fullName evidence="2">Uncharacterized protein</fullName>
    </submittedName>
</protein>
<feature type="non-terminal residue" evidence="2">
    <location>
        <position position="1"/>
    </location>
</feature>